<reference evidence="1" key="1">
    <citation type="submission" date="2020-03" db="EMBL/GenBank/DDBJ databases">
        <title>The deep terrestrial virosphere.</title>
        <authorList>
            <person name="Holmfeldt K."/>
            <person name="Nilsson E."/>
            <person name="Simone D."/>
            <person name="Lopez-Fernandez M."/>
            <person name="Wu X."/>
            <person name="de Brujin I."/>
            <person name="Lundin D."/>
            <person name="Andersson A."/>
            <person name="Bertilsson S."/>
            <person name="Dopson M."/>
        </authorList>
    </citation>
    <scope>NUCLEOTIDE SEQUENCE</scope>
    <source>
        <strain evidence="1">MM171A00966</strain>
        <strain evidence="2">MM171B01382</strain>
    </source>
</reference>
<evidence type="ECO:0000313" key="2">
    <source>
        <dbReference type="EMBL" id="QJB02267.1"/>
    </source>
</evidence>
<gene>
    <name evidence="1" type="ORF">MM171A00966_0025</name>
    <name evidence="2" type="ORF">MM171B01382_0003</name>
</gene>
<proteinExistence type="predicted"/>
<dbReference type="EMBL" id="MT143657">
    <property type="protein sequence ID" value="QJA99588.1"/>
    <property type="molecule type" value="Genomic_DNA"/>
</dbReference>
<sequence length="103" mass="11984">MKEREAREMLKELFERHSVPTIPVKFHPKSMVTKGEDIPKLKEIGLGHLAAAVTVITRGEFNVNPVTRERWIEFYGLPSPTDVRHEFRHYLDLLGVEYIKKKG</sequence>
<dbReference type="EMBL" id="MT143771">
    <property type="protein sequence ID" value="QJB02267.1"/>
    <property type="molecule type" value="Genomic_DNA"/>
</dbReference>
<organism evidence="1">
    <name type="scientific">viral metagenome</name>
    <dbReference type="NCBI Taxonomy" id="1070528"/>
    <lineage>
        <taxon>unclassified sequences</taxon>
        <taxon>metagenomes</taxon>
        <taxon>organismal metagenomes</taxon>
    </lineage>
</organism>
<dbReference type="AlphaFoldDB" id="A0A6M3M472"/>
<protein>
    <submittedName>
        <fullName evidence="1">Uncharacterized protein</fullName>
    </submittedName>
</protein>
<evidence type="ECO:0000313" key="1">
    <source>
        <dbReference type="EMBL" id="QJA99588.1"/>
    </source>
</evidence>
<name>A0A6M3M472_9ZZZZ</name>
<accession>A0A6M3M472</accession>